<dbReference type="RefSeq" id="WP_168877822.1">
    <property type="nucleotide sequence ID" value="NZ_JABAIM010000003.1"/>
</dbReference>
<proteinExistence type="predicted"/>
<name>A0A847RYC4_9NEIS</name>
<evidence type="ECO:0000313" key="1">
    <source>
        <dbReference type="EMBL" id="NLR76150.1"/>
    </source>
</evidence>
<organism evidence="1 2">
    <name type="scientific">Leeia aquatica</name>
    <dbReference type="NCBI Taxonomy" id="2725557"/>
    <lineage>
        <taxon>Bacteria</taxon>
        <taxon>Pseudomonadati</taxon>
        <taxon>Pseudomonadota</taxon>
        <taxon>Betaproteobacteria</taxon>
        <taxon>Neisseriales</taxon>
        <taxon>Leeiaceae</taxon>
        <taxon>Leeia</taxon>
    </lineage>
</organism>
<keyword evidence="2" id="KW-1185">Reference proteome</keyword>
<dbReference type="EMBL" id="JABAIM010000003">
    <property type="protein sequence ID" value="NLR76150.1"/>
    <property type="molecule type" value="Genomic_DNA"/>
</dbReference>
<gene>
    <name evidence="1" type="ORF">HF682_13375</name>
</gene>
<accession>A0A847RYC4</accession>
<comment type="caution">
    <text evidence="1">The sequence shown here is derived from an EMBL/GenBank/DDBJ whole genome shotgun (WGS) entry which is preliminary data.</text>
</comment>
<dbReference type="Proteomes" id="UP000587991">
    <property type="component" value="Unassembled WGS sequence"/>
</dbReference>
<dbReference type="AlphaFoldDB" id="A0A847RYC4"/>
<evidence type="ECO:0000313" key="2">
    <source>
        <dbReference type="Proteomes" id="UP000587991"/>
    </source>
</evidence>
<sequence>MNATLESLYVPEPVASQLSSHLADAKSLHDWLIGLPQVQPLDLGRTLYDALFTLNRSKLDRDFRLQALEQFQTKIDIHLPALERLYHGVAVPQRERAEQAWHLARDLLLELICACKLVLREESSRRFVFGQRNAAGLLLRLLQLSQRVLMLCYGNYYPVPERVWLEVHLLFRHAWEQKMLDEVPEGASVSIQQLYKQILLLGLSDPHSLLPGEIQKVQEWLHKLANYATLQAVSQLADPAGFFLIQLDRDVPPQFMGHRPMQLDGRHAILLNTFEVVRRLHKELVPLEKVAASSSHFQKATHHIDLLRRLIRAWGITPQRLFNRMRNNASVLLVCGLWSAHQLLQRERLQAEDVGALELEPAQLETDVPTAEAGDEVVRVVPPVSPEVHLSRWQVINVSPGGYALQLETAQPESITVGSVVLIRSEHVDRWNVAVVRWVRQGRLLDIGLQLLAPFAEAVRVRRKENDQVEHYEPALLLPSVPEMKQPASLIAPAGQFAPLREFDVMRMTDEVSIRAIRRMDHGMNVDQFEFITPAQLEALLEMPAAQASSF</sequence>
<evidence type="ECO:0008006" key="3">
    <source>
        <dbReference type="Google" id="ProtNLM"/>
    </source>
</evidence>
<reference evidence="1 2" key="1">
    <citation type="submission" date="2020-04" db="EMBL/GenBank/DDBJ databases">
        <title>Draft genome of Leeia sp. IMCC25680.</title>
        <authorList>
            <person name="Song J."/>
            <person name="Cho J.-C."/>
        </authorList>
    </citation>
    <scope>NUCLEOTIDE SEQUENCE [LARGE SCALE GENOMIC DNA]</scope>
    <source>
        <strain evidence="1 2">IMCC25680</strain>
    </source>
</reference>
<protein>
    <recommendedName>
        <fullName evidence="3">PilZ domain-containing protein</fullName>
    </recommendedName>
</protein>